<dbReference type="InterPro" id="IPR000873">
    <property type="entry name" value="AMP-dep_synth/lig_dom"/>
</dbReference>
<name>A0ABP4IFP6_9PSEU</name>
<evidence type="ECO:0000313" key="3">
    <source>
        <dbReference type="EMBL" id="GAA1386402.1"/>
    </source>
</evidence>
<sequence length="529" mass="57810">MGHTESMGTAMRYIDLFDRGAEFHPDRDVVRFQGRSWSFAQMQELTHRVAGGLVREGLQAAEAVAVLSPNHPYGVACQYGIVRAGLPYVPVNARNSRFDNAAVLEQLRVRFLFFHSSLAEHAEHLIATVPTLRGGVCLDAPAGERPGLDGWMPEAGSPDDSGYFPTGRDDVVALASTSGTSGRPKGVMLTNGNFECMAASYQSLMHYDVPPVTVMAAPATHAAGYMAGTLLPQGGTMVLLETPDPVAIMEAIQEHRATTIFMPPTLIYTLLAHPKVRDYDYSSLRYLIYGGAPIATAKLVEALDVFGPVLAHHYAQTEAAVVIAFMSPAEHVEARDDPRLTDRLRSSGRPGPFTRVAVMDDDGRLLGPGESGEIVCRSSMVMKGYVDDPEETARVGEFGWHHTGDIGVRDEHGYVHVVDRKKDMIISGGFNIYPAEVEQVVLQTATVQDCAVVGVPDDKWGEAVCAVLQLKPGMILDEPAELRRWRELLGGVKCPKRIEIWPELPRNGAGKVLKRSIRDQFWEGRARAI</sequence>
<protein>
    <submittedName>
        <fullName evidence="3">AMP-binding protein</fullName>
    </submittedName>
</protein>
<evidence type="ECO:0000259" key="1">
    <source>
        <dbReference type="Pfam" id="PF00501"/>
    </source>
</evidence>
<comment type="caution">
    <text evidence="3">The sequence shown here is derived from an EMBL/GenBank/DDBJ whole genome shotgun (WGS) entry which is preliminary data.</text>
</comment>
<dbReference type="Pfam" id="PF13193">
    <property type="entry name" value="AMP-binding_C"/>
    <property type="match status" value="1"/>
</dbReference>
<dbReference type="InterPro" id="IPR050237">
    <property type="entry name" value="ATP-dep_AMP-bd_enzyme"/>
</dbReference>
<reference evidence="4" key="1">
    <citation type="journal article" date="2019" name="Int. J. Syst. Evol. Microbiol.">
        <title>The Global Catalogue of Microorganisms (GCM) 10K type strain sequencing project: providing services to taxonomists for standard genome sequencing and annotation.</title>
        <authorList>
            <consortium name="The Broad Institute Genomics Platform"/>
            <consortium name="The Broad Institute Genome Sequencing Center for Infectious Disease"/>
            <person name="Wu L."/>
            <person name="Ma J."/>
        </authorList>
    </citation>
    <scope>NUCLEOTIDE SEQUENCE [LARGE SCALE GENOMIC DNA]</scope>
    <source>
        <strain evidence="4">JCM 11896</strain>
    </source>
</reference>
<dbReference type="Gene3D" id="3.40.50.12780">
    <property type="entry name" value="N-terminal domain of ligase-like"/>
    <property type="match status" value="1"/>
</dbReference>
<dbReference type="Pfam" id="PF00501">
    <property type="entry name" value="AMP-binding"/>
    <property type="match status" value="1"/>
</dbReference>
<organism evidence="3 4">
    <name type="scientific">Pseudonocardia kongjuensis</name>
    <dbReference type="NCBI Taxonomy" id="102227"/>
    <lineage>
        <taxon>Bacteria</taxon>
        <taxon>Bacillati</taxon>
        <taxon>Actinomycetota</taxon>
        <taxon>Actinomycetes</taxon>
        <taxon>Pseudonocardiales</taxon>
        <taxon>Pseudonocardiaceae</taxon>
        <taxon>Pseudonocardia</taxon>
    </lineage>
</organism>
<gene>
    <name evidence="3" type="ORF">GCM10009613_20310</name>
</gene>
<dbReference type="SUPFAM" id="SSF56801">
    <property type="entry name" value="Acetyl-CoA synthetase-like"/>
    <property type="match status" value="1"/>
</dbReference>
<dbReference type="PANTHER" id="PTHR43767">
    <property type="entry name" value="LONG-CHAIN-FATTY-ACID--COA LIGASE"/>
    <property type="match status" value="1"/>
</dbReference>
<proteinExistence type="predicted"/>
<dbReference type="InterPro" id="IPR025110">
    <property type="entry name" value="AMP-bd_C"/>
</dbReference>
<dbReference type="PANTHER" id="PTHR43767:SF7">
    <property type="entry name" value="MEDIUM_LONG-CHAIN-FATTY-ACID--COA LIGASE FADD8"/>
    <property type="match status" value="1"/>
</dbReference>
<dbReference type="InterPro" id="IPR042099">
    <property type="entry name" value="ANL_N_sf"/>
</dbReference>
<dbReference type="InterPro" id="IPR045851">
    <property type="entry name" value="AMP-bd_C_sf"/>
</dbReference>
<evidence type="ECO:0000259" key="2">
    <source>
        <dbReference type="Pfam" id="PF13193"/>
    </source>
</evidence>
<dbReference type="EMBL" id="BAAAJK010000006">
    <property type="protein sequence ID" value="GAA1386402.1"/>
    <property type="molecule type" value="Genomic_DNA"/>
</dbReference>
<dbReference type="Proteomes" id="UP001501414">
    <property type="component" value="Unassembled WGS sequence"/>
</dbReference>
<feature type="domain" description="AMP-binding enzyme C-terminal" evidence="2">
    <location>
        <begin position="436"/>
        <end position="511"/>
    </location>
</feature>
<dbReference type="Gene3D" id="3.30.300.30">
    <property type="match status" value="1"/>
</dbReference>
<evidence type="ECO:0000313" key="4">
    <source>
        <dbReference type="Proteomes" id="UP001501414"/>
    </source>
</evidence>
<feature type="domain" description="AMP-dependent synthetase/ligase" evidence="1">
    <location>
        <begin position="17"/>
        <end position="385"/>
    </location>
</feature>
<accession>A0ABP4IFP6</accession>
<keyword evidence="4" id="KW-1185">Reference proteome</keyword>